<dbReference type="InterPro" id="IPR019734">
    <property type="entry name" value="TPR_rpt"/>
</dbReference>
<dbReference type="PANTHER" id="PTHR44809:SF1">
    <property type="entry name" value="PROTEIN O-MANNOSYL-TRANSFERASE TMTC1"/>
    <property type="match status" value="1"/>
</dbReference>
<evidence type="ECO:0000313" key="4">
    <source>
        <dbReference type="Proteomes" id="UP001156903"/>
    </source>
</evidence>
<gene>
    <name evidence="3" type="ORF">GCM10007935_27030</name>
</gene>
<dbReference type="SUPFAM" id="SSF48452">
    <property type="entry name" value="TPR-like"/>
    <property type="match status" value="2"/>
</dbReference>
<sequence>MNASRPRPQACHPLLKPLLALALSAALVPSHAQPAAPPEPPSPAEEPEAIANSGLTAPLFYQLLLGEINALSGDPGAGYSLILDAARRERDANLYRRAVEVALQARSGEAALGAARAWSQDMPDSVEAQRFVLQIVLALNRVDEAATPLRFIIERTPEAQRLETIHAIPQAFVRVSDKPRAVAVVREALSGLLRARGPQATAAWTTVGRMEIAANQLPQALVAARQAHGIEPASPFPALLALELMEKGQPDAEALVLDHLRQAPPDDVSVSLTYARVLSDLRRNGDARTLLQDLTRRIPTLAEAWLLLGTLHAQDDQTPQAREALQKYLDLTSATQDERARRGQTQAYLLLAQIAEKQKDFAGATQWLDRIDNAEDIMAVQMRRASLLARQGQLPEARALLRTQPERSPDDARTKLVAEAQLLREFKAWKEAYEAYGEAVARFPEGEELLYDQAMMAERMGQPDEMERLLRQLIDRQPDHHHAYNALGYSLADRNQRLPEAKQLIEKAVSLAPDDAYIQDSLGWVEFRLGNTARALGILQAAYRKRPDAEIAAHLGEVLWSRGQRDQATAIWREGLLLTSDNETLLETLRRFQVRP</sequence>
<keyword evidence="4" id="KW-1185">Reference proteome</keyword>
<name>A0ABQ6C5Q2_9BURK</name>
<keyword evidence="1" id="KW-0802">TPR repeat</keyword>
<dbReference type="Proteomes" id="UP001156903">
    <property type="component" value="Unassembled WGS sequence"/>
</dbReference>
<evidence type="ECO:0000313" key="3">
    <source>
        <dbReference type="EMBL" id="GLS15270.1"/>
    </source>
</evidence>
<dbReference type="SMART" id="SM00028">
    <property type="entry name" value="TPR"/>
    <property type="match status" value="5"/>
</dbReference>
<feature type="chain" id="PRO_5045555131" description="Tetratricopeptide repeat protein" evidence="2">
    <location>
        <begin position="33"/>
        <end position="596"/>
    </location>
</feature>
<feature type="signal peptide" evidence="2">
    <location>
        <begin position="1"/>
        <end position="32"/>
    </location>
</feature>
<feature type="repeat" description="TPR" evidence="1">
    <location>
        <begin position="302"/>
        <end position="335"/>
    </location>
</feature>
<dbReference type="InterPro" id="IPR052943">
    <property type="entry name" value="TMTC_O-mannosyl-trnsfr"/>
</dbReference>
<evidence type="ECO:0000256" key="2">
    <source>
        <dbReference type="SAM" id="SignalP"/>
    </source>
</evidence>
<evidence type="ECO:0000256" key="1">
    <source>
        <dbReference type="PROSITE-ProRule" id="PRU00339"/>
    </source>
</evidence>
<dbReference type="Pfam" id="PF13432">
    <property type="entry name" value="TPR_16"/>
    <property type="match status" value="3"/>
</dbReference>
<accession>A0ABQ6C5Q2</accession>
<evidence type="ECO:0008006" key="5">
    <source>
        <dbReference type="Google" id="ProtNLM"/>
    </source>
</evidence>
<protein>
    <recommendedName>
        <fullName evidence="5">Tetratricopeptide repeat protein</fullName>
    </recommendedName>
</protein>
<dbReference type="RefSeq" id="WP_284308227.1">
    <property type="nucleotide sequence ID" value="NZ_BSPB01000022.1"/>
</dbReference>
<dbReference type="Gene3D" id="1.25.40.10">
    <property type="entry name" value="Tetratricopeptide repeat domain"/>
    <property type="match status" value="2"/>
</dbReference>
<comment type="caution">
    <text evidence="3">The sequence shown here is derived from an EMBL/GenBank/DDBJ whole genome shotgun (WGS) entry which is preliminary data.</text>
</comment>
<dbReference type="PANTHER" id="PTHR44809">
    <property type="match status" value="1"/>
</dbReference>
<organism evidence="3 4">
    <name type="scientific">Hydrogenophaga electricum</name>
    <dbReference type="NCBI Taxonomy" id="1230953"/>
    <lineage>
        <taxon>Bacteria</taxon>
        <taxon>Pseudomonadati</taxon>
        <taxon>Pseudomonadota</taxon>
        <taxon>Betaproteobacteria</taxon>
        <taxon>Burkholderiales</taxon>
        <taxon>Comamonadaceae</taxon>
        <taxon>Hydrogenophaga</taxon>
    </lineage>
</organism>
<reference evidence="4" key="1">
    <citation type="journal article" date="2019" name="Int. J. Syst. Evol. Microbiol.">
        <title>The Global Catalogue of Microorganisms (GCM) 10K type strain sequencing project: providing services to taxonomists for standard genome sequencing and annotation.</title>
        <authorList>
            <consortium name="The Broad Institute Genomics Platform"/>
            <consortium name="The Broad Institute Genome Sequencing Center for Infectious Disease"/>
            <person name="Wu L."/>
            <person name="Ma J."/>
        </authorList>
    </citation>
    <scope>NUCLEOTIDE SEQUENCE [LARGE SCALE GENOMIC DNA]</scope>
    <source>
        <strain evidence="4">NBRC 109341</strain>
    </source>
</reference>
<dbReference type="EMBL" id="BSPB01000022">
    <property type="protein sequence ID" value="GLS15270.1"/>
    <property type="molecule type" value="Genomic_DNA"/>
</dbReference>
<dbReference type="InterPro" id="IPR011990">
    <property type="entry name" value="TPR-like_helical_dom_sf"/>
</dbReference>
<dbReference type="PROSITE" id="PS50005">
    <property type="entry name" value="TPR"/>
    <property type="match status" value="1"/>
</dbReference>
<keyword evidence="2" id="KW-0732">Signal</keyword>
<proteinExistence type="predicted"/>